<dbReference type="Proteomes" id="UP001345013">
    <property type="component" value="Unassembled WGS sequence"/>
</dbReference>
<proteinExistence type="predicted"/>
<evidence type="ECO:0000313" key="3">
    <source>
        <dbReference type="Proteomes" id="UP001345013"/>
    </source>
</evidence>
<evidence type="ECO:0000256" key="1">
    <source>
        <dbReference type="SAM" id="MobiDB-lite"/>
    </source>
</evidence>
<gene>
    <name evidence="2" type="ORF">LTR24_004750</name>
</gene>
<dbReference type="EMBL" id="JAVRRG010000050">
    <property type="protein sequence ID" value="KAK5092955.1"/>
    <property type="molecule type" value="Genomic_DNA"/>
</dbReference>
<feature type="compositionally biased region" description="Polar residues" evidence="1">
    <location>
        <begin position="23"/>
        <end position="41"/>
    </location>
</feature>
<protein>
    <submittedName>
        <fullName evidence="2">Uncharacterized protein</fullName>
    </submittedName>
</protein>
<feature type="region of interest" description="Disordered" evidence="1">
    <location>
        <begin position="1"/>
        <end position="46"/>
    </location>
</feature>
<name>A0ABR0KB29_9EURO</name>
<comment type="caution">
    <text evidence="2">The sequence shown here is derived from an EMBL/GenBank/DDBJ whole genome shotgun (WGS) entry which is preliminary data.</text>
</comment>
<reference evidence="2 3" key="1">
    <citation type="submission" date="2023-08" db="EMBL/GenBank/DDBJ databases">
        <title>Black Yeasts Isolated from many extreme environments.</title>
        <authorList>
            <person name="Coleine C."/>
            <person name="Stajich J.E."/>
            <person name="Selbmann L."/>
        </authorList>
    </citation>
    <scope>NUCLEOTIDE SEQUENCE [LARGE SCALE GENOMIC DNA]</scope>
    <source>
        <strain evidence="2 3">CCFEE 5885</strain>
    </source>
</reference>
<evidence type="ECO:0000313" key="2">
    <source>
        <dbReference type="EMBL" id="KAK5092955.1"/>
    </source>
</evidence>
<sequence length="351" mass="40240">MGRSKTSSERSSNNSSCESTFSRTSQKTYQTDHTSSTNTRPSIKHYDTAPVYKQILAKKQASFDDEGFGRSSSSSVDTYASTQASAEDLPSLSLDNFPRERGQCFDPDAVPTTPAEFAELFPSSRRIMIQHDDSTPDGNMNLRVDTDITTKSVRRKKMTLFHLRMHDLAERKFSLRRYWRNSGREVANSKRKYIAPLPTGAHPPKPGMRRALTAPEFRRSEALQQDPRYESDEDEDDFMEKLRHFHVANAIKATIPTDGIRLEFSNYAQVLLEPVHHGERKQYNFEYWGEHYTWRKRSLRDGDEIINSFELLNLETQQKGLTAYVIIISTFKASASEGIGFTRRDVTLDIE</sequence>
<feature type="region of interest" description="Disordered" evidence="1">
    <location>
        <begin position="66"/>
        <end position="87"/>
    </location>
</feature>
<accession>A0ABR0KB29</accession>
<keyword evidence="3" id="KW-1185">Reference proteome</keyword>
<feature type="compositionally biased region" description="Polar residues" evidence="1">
    <location>
        <begin position="76"/>
        <end position="85"/>
    </location>
</feature>
<feature type="compositionally biased region" description="Low complexity" evidence="1">
    <location>
        <begin position="1"/>
        <end position="22"/>
    </location>
</feature>
<organism evidence="2 3">
    <name type="scientific">Lithohypha guttulata</name>
    <dbReference type="NCBI Taxonomy" id="1690604"/>
    <lineage>
        <taxon>Eukaryota</taxon>
        <taxon>Fungi</taxon>
        <taxon>Dikarya</taxon>
        <taxon>Ascomycota</taxon>
        <taxon>Pezizomycotina</taxon>
        <taxon>Eurotiomycetes</taxon>
        <taxon>Chaetothyriomycetidae</taxon>
        <taxon>Chaetothyriales</taxon>
        <taxon>Trichomeriaceae</taxon>
        <taxon>Lithohypha</taxon>
    </lineage>
</organism>